<accession>A0A9D3VLB8</accession>
<protein>
    <recommendedName>
        <fullName evidence="2">OTU domain-containing protein</fullName>
    </recommendedName>
</protein>
<sequence>MEKTHSTPTNHQSGGNLPNAVVFIAAVKVVLHQSNVVNLFCFLSSLYLLVWISKKGMRIVSVVADGDCLYDSVCNVEDISFRSLF</sequence>
<evidence type="ECO:0000256" key="1">
    <source>
        <dbReference type="SAM" id="Phobius"/>
    </source>
</evidence>
<evidence type="ECO:0000313" key="3">
    <source>
        <dbReference type="EMBL" id="KAH1089766.1"/>
    </source>
</evidence>
<dbReference type="AlphaFoldDB" id="A0A9D3VLB8"/>
<feature type="transmembrane region" description="Helical" evidence="1">
    <location>
        <begin position="20"/>
        <end position="50"/>
    </location>
</feature>
<dbReference type="Proteomes" id="UP000828251">
    <property type="component" value="Unassembled WGS sequence"/>
</dbReference>
<comment type="caution">
    <text evidence="3">The sequence shown here is derived from an EMBL/GenBank/DDBJ whole genome shotgun (WGS) entry which is preliminary data.</text>
</comment>
<gene>
    <name evidence="3" type="ORF">J1N35_017023</name>
</gene>
<keyword evidence="1" id="KW-0472">Membrane</keyword>
<dbReference type="PROSITE" id="PS50802">
    <property type="entry name" value="OTU"/>
    <property type="match status" value="1"/>
</dbReference>
<keyword evidence="1" id="KW-1133">Transmembrane helix</keyword>
<organism evidence="3 4">
    <name type="scientific">Gossypium stocksii</name>
    <dbReference type="NCBI Taxonomy" id="47602"/>
    <lineage>
        <taxon>Eukaryota</taxon>
        <taxon>Viridiplantae</taxon>
        <taxon>Streptophyta</taxon>
        <taxon>Embryophyta</taxon>
        <taxon>Tracheophyta</taxon>
        <taxon>Spermatophyta</taxon>
        <taxon>Magnoliopsida</taxon>
        <taxon>eudicotyledons</taxon>
        <taxon>Gunneridae</taxon>
        <taxon>Pentapetalae</taxon>
        <taxon>rosids</taxon>
        <taxon>malvids</taxon>
        <taxon>Malvales</taxon>
        <taxon>Malvaceae</taxon>
        <taxon>Malvoideae</taxon>
        <taxon>Gossypium</taxon>
    </lineage>
</organism>
<dbReference type="EMBL" id="JAIQCV010000006">
    <property type="protein sequence ID" value="KAH1089766.1"/>
    <property type="molecule type" value="Genomic_DNA"/>
</dbReference>
<keyword evidence="4" id="KW-1185">Reference proteome</keyword>
<reference evidence="3 4" key="1">
    <citation type="journal article" date="2021" name="Plant Biotechnol. J.">
        <title>Multi-omics assisted identification of the key and species-specific regulatory components of drought-tolerant mechanisms in Gossypium stocksii.</title>
        <authorList>
            <person name="Yu D."/>
            <person name="Ke L."/>
            <person name="Zhang D."/>
            <person name="Wu Y."/>
            <person name="Sun Y."/>
            <person name="Mei J."/>
            <person name="Sun J."/>
            <person name="Sun Y."/>
        </authorList>
    </citation>
    <scope>NUCLEOTIDE SEQUENCE [LARGE SCALE GENOMIC DNA]</scope>
    <source>
        <strain evidence="4">cv. E1</strain>
        <tissue evidence="3">Leaf</tissue>
    </source>
</reference>
<dbReference type="InterPro" id="IPR003323">
    <property type="entry name" value="OTU_dom"/>
</dbReference>
<feature type="domain" description="OTU" evidence="2">
    <location>
        <begin position="57"/>
        <end position="85"/>
    </location>
</feature>
<evidence type="ECO:0000313" key="4">
    <source>
        <dbReference type="Proteomes" id="UP000828251"/>
    </source>
</evidence>
<evidence type="ECO:0000259" key="2">
    <source>
        <dbReference type="PROSITE" id="PS50802"/>
    </source>
</evidence>
<name>A0A9D3VLB8_9ROSI</name>
<keyword evidence="1" id="KW-0812">Transmembrane</keyword>
<proteinExistence type="predicted"/>